<protein>
    <submittedName>
        <fullName evidence="2">Uncharacterized protein</fullName>
    </submittedName>
</protein>
<proteinExistence type="predicted"/>
<accession>A0A6A6JDR5</accession>
<sequence>MALGIEIGLGVAFTMIALAPMVPDWIRNNPLPETKINVMVGLPKLTPEEQGRKEEVYGQLSFGGCAPAIGLFNANGDRIGYYDNDACDDVDEGNHVDQNAPKDLMAKYIKPGSTEKTEYITVSAAGIDAICISAITVTFPSSSDIYAFLPGEVAAVCREYDPVKHDYQYSDSEATVQFKDPNSQKTQIGRPRCLWIDKSDKDGLSATKWQGFQVHLPDFKLDNSTFKGWEEDPGQMCNALARFSGYEVLNHMMCPQVFSPAPMAGEALPLQEITPCLPGVVKPSDGRNNGKPFTTPCDDTRLTFQYRYNIIKQYGRDCRWRRWYGDCEDSRIGCPADGEGLDDVPDDFQSEDARDTWTPSTRHRRSCFSSRKQPRVVVKNTEFVTDDDFPTEHHPLQKRFAGMLVKSRDVTQSAERACTDSGMVGPDIYDHKGMFCDMVTRKLYPTCKSERDVECFDPALNVTRSGQIEKRAAMKKYVRIRDLY</sequence>
<dbReference type="AlphaFoldDB" id="A0A6A6JDR5"/>
<dbReference type="Proteomes" id="UP000800097">
    <property type="component" value="Unassembled WGS sequence"/>
</dbReference>
<organism evidence="2 3">
    <name type="scientific">Westerdykella ornata</name>
    <dbReference type="NCBI Taxonomy" id="318751"/>
    <lineage>
        <taxon>Eukaryota</taxon>
        <taxon>Fungi</taxon>
        <taxon>Dikarya</taxon>
        <taxon>Ascomycota</taxon>
        <taxon>Pezizomycotina</taxon>
        <taxon>Dothideomycetes</taxon>
        <taxon>Pleosporomycetidae</taxon>
        <taxon>Pleosporales</taxon>
        <taxon>Sporormiaceae</taxon>
        <taxon>Westerdykella</taxon>
    </lineage>
</organism>
<dbReference type="RefSeq" id="XP_033651954.1">
    <property type="nucleotide sequence ID" value="XM_033799881.1"/>
</dbReference>
<feature type="chain" id="PRO_5025459761" evidence="1">
    <location>
        <begin position="20"/>
        <end position="484"/>
    </location>
</feature>
<evidence type="ECO:0000313" key="3">
    <source>
        <dbReference type="Proteomes" id="UP000800097"/>
    </source>
</evidence>
<feature type="signal peptide" evidence="1">
    <location>
        <begin position="1"/>
        <end position="19"/>
    </location>
</feature>
<dbReference type="EMBL" id="ML986503">
    <property type="protein sequence ID" value="KAF2274415.1"/>
    <property type="molecule type" value="Genomic_DNA"/>
</dbReference>
<dbReference type="GeneID" id="54553056"/>
<keyword evidence="1" id="KW-0732">Signal</keyword>
<gene>
    <name evidence="2" type="ORF">EI97DRAFT_444160</name>
</gene>
<evidence type="ECO:0000256" key="1">
    <source>
        <dbReference type="SAM" id="SignalP"/>
    </source>
</evidence>
<reference evidence="2" key="1">
    <citation type="journal article" date="2020" name="Stud. Mycol.">
        <title>101 Dothideomycetes genomes: a test case for predicting lifestyles and emergence of pathogens.</title>
        <authorList>
            <person name="Haridas S."/>
            <person name="Albert R."/>
            <person name="Binder M."/>
            <person name="Bloem J."/>
            <person name="Labutti K."/>
            <person name="Salamov A."/>
            <person name="Andreopoulos B."/>
            <person name="Baker S."/>
            <person name="Barry K."/>
            <person name="Bills G."/>
            <person name="Bluhm B."/>
            <person name="Cannon C."/>
            <person name="Castanera R."/>
            <person name="Culley D."/>
            <person name="Daum C."/>
            <person name="Ezra D."/>
            <person name="Gonzalez J."/>
            <person name="Henrissat B."/>
            <person name="Kuo A."/>
            <person name="Liang C."/>
            <person name="Lipzen A."/>
            <person name="Lutzoni F."/>
            <person name="Magnuson J."/>
            <person name="Mondo S."/>
            <person name="Nolan M."/>
            <person name="Ohm R."/>
            <person name="Pangilinan J."/>
            <person name="Park H.-J."/>
            <person name="Ramirez L."/>
            <person name="Alfaro M."/>
            <person name="Sun H."/>
            <person name="Tritt A."/>
            <person name="Yoshinaga Y."/>
            <person name="Zwiers L.-H."/>
            <person name="Turgeon B."/>
            <person name="Goodwin S."/>
            <person name="Spatafora J."/>
            <person name="Crous P."/>
            <person name="Grigoriev I."/>
        </authorList>
    </citation>
    <scope>NUCLEOTIDE SEQUENCE</scope>
    <source>
        <strain evidence="2">CBS 379.55</strain>
    </source>
</reference>
<keyword evidence="3" id="KW-1185">Reference proteome</keyword>
<name>A0A6A6JDR5_WESOR</name>
<evidence type="ECO:0000313" key="2">
    <source>
        <dbReference type="EMBL" id="KAF2274415.1"/>
    </source>
</evidence>
<dbReference type="OrthoDB" id="5365129at2759"/>